<keyword evidence="4" id="KW-1185">Reference proteome</keyword>
<reference evidence="3" key="2">
    <citation type="journal article" date="2024" name="Plant">
        <title>Genomic evolution and insights into agronomic trait innovations of Sesamum species.</title>
        <authorList>
            <person name="Miao H."/>
            <person name="Wang L."/>
            <person name="Qu L."/>
            <person name="Liu H."/>
            <person name="Sun Y."/>
            <person name="Le M."/>
            <person name="Wang Q."/>
            <person name="Wei S."/>
            <person name="Zheng Y."/>
            <person name="Lin W."/>
            <person name="Duan Y."/>
            <person name="Cao H."/>
            <person name="Xiong S."/>
            <person name="Wang X."/>
            <person name="Wei L."/>
            <person name="Li C."/>
            <person name="Ma Q."/>
            <person name="Ju M."/>
            <person name="Zhao R."/>
            <person name="Li G."/>
            <person name="Mu C."/>
            <person name="Tian Q."/>
            <person name="Mei H."/>
            <person name="Zhang T."/>
            <person name="Gao T."/>
            <person name="Zhang H."/>
        </authorList>
    </citation>
    <scope>NUCLEOTIDE SEQUENCE</scope>
    <source>
        <strain evidence="3">3651</strain>
    </source>
</reference>
<dbReference type="SUPFAM" id="SSF53098">
    <property type="entry name" value="Ribonuclease H-like"/>
    <property type="match status" value="1"/>
</dbReference>
<dbReference type="InterPro" id="IPR036397">
    <property type="entry name" value="RNaseH_sf"/>
</dbReference>
<protein>
    <recommendedName>
        <fullName evidence="2">RNase H type-1 domain-containing protein</fullName>
    </recommendedName>
</protein>
<evidence type="ECO:0000313" key="3">
    <source>
        <dbReference type="EMBL" id="KAK4434673.1"/>
    </source>
</evidence>
<dbReference type="InterPro" id="IPR052929">
    <property type="entry name" value="RNase_H-like_EbsB-rel"/>
</dbReference>
<feature type="compositionally biased region" description="Basic and acidic residues" evidence="1">
    <location>
        <begin position="27"/>
        <end position="41"/>
    </location>
</feature>
<feature type="region of interest" description="Disordered" evidence="1">
    <location>
        <begin position="174"/>
        <end position="239"/>
    </location>
</feature>
<dbReference type="GO" id="GO:0003676">
    <property type="term" value="F:nucleic acid binding"/>
    <property type="evidence" value="ECO:0007669"/>
    <property type="project" value="InterPro"/>
</dbReference>
<evidence type="ECO:0000313" key="4">
    <source>
        <dbReference type="Proteomes" id="UP001293254"/>
    </source>
</evidence>
<dbReference type="GO" id="GO:0004523">
    <property type="term" value="F:RNA-DNA hybrid ribonuclease activity"/>
    <property type="evidence" value="ECO:0007669"/>
    <property type="project" value="InterPro"/>
</dbReference>
<dbReference type="InterPro" id="IPR002156">
    <property type="entry name" value="RNaseH_domain"/>
</dbReference>
<reference evidence="3" key="1">
    <citation type="submission" date="2020-06" db="EMBL/GenBank/DDBJ databases">
        <authorList>
            <person name="Li T."/>
            <person name="Hu X."/>
            <person name="Zhang T."/>
            <person name="Song X."/>
            <person name="Zhang H."/>
            <person name="Dai N."/>
            <person name="Sheng W."/>
            <person name="Hou X."/>
            <person name="Wei L."/>
        </authorList>
    </citation>
    <scope>NUCLEOTIDE SEQUENCE</scope>
    <source>
        <strain evidence="3">3651</strain>
        <tissue evidence="3">Leaf</tissue>
    </source>
</reference>
<dbReference type="CDD" id="cd06222">
    <property type="entry name" value="RNase_H_like"/>
    <property type="match status" value="1"/>
</dbReference>
<proteinExistence type="predicted"/>
<feature type="region of interest" description="Disordered" evidence="1">
    <location>
        <begin position="1"/>
        <end position="41"/>
    </location>
</feature>
<dbReference type="AlphaFoldDB" id="A0AAE2CU91"/>
<dbReference type="Proteomes" id="UP001293254">
    <property type="component" value="Unassembled WGS sequence"/>
</dbReference>
<sequence length="641" mass="72203">METGFQHKAVGGQNTPFGPWLRQTGGIRDDDNGPMRGLRRDYQNPMFPTIVRNPRLESRSHGNGKRGVEIFGNFENNYKDNNKGKNIQGGRDERKKRIEESDKGISIDCALTSSVNNVPTTKTTNLPTEPNSPHLDPPKTLDRIVTNSKPTTPAQDLLTQSLQVSQTKILIPTKPTMELAQHPSTDYKPSPTNLDPHHPYTHNTPKHKLLSPKKEPASPTKPLSDKTNFTFNTPDSRNTLNSTQFIIPTEDLAQAIFNNQPLNHLHTKGKRPQPQLTKRKFISVSKKRKLTDSLTLQTVFEGVARPDKKGTNGGEPSILGTRFLIERGSRWRVGDGTDINIWVDRWIPRENTFRPVVVPSTSNNNKKVAVLIDSGMSQWKEQLVQEKFTPEDVEIILSIPLGKATKDKLIWHRSKNGYFTVRSAYNLARGISQQDCGGGRMATNLHKQLEQTQFGLVLVLCWAIWNNRNEILMEGKREDPMQVVPRKQNYVGAFLEANKKRPAVGAGVGIIARDHDGHCIDWLAKFHLGVRDAEHAEALAMRGAIELTQRNNWPNIQFEGDCWNIIQKIREKKLDDSNVSPILEDALQLLAAVDNWEIRHTKREGNCVAHLMAHEAKTNRECNLLLSDDVLAAIKADLSFD</sequence>
<dbReference type="PANTHER" id="PTHR47074:SF61">
    <property type="entry name" value="RNASE H TYPE-1 DOMAIN-CONTAINING PROTEIN"/>
    <property type="match status" value="1"/>
</dbReference>
<feature type="region of interest" description="Disordered" evidence="1">
    <location>
        <begin position="116"/>
        <end position="139"/>
    </location>
</feature>
<evidence type="ECO:0000256" key="1">
    <source>
        <dbReference type="SAM" id="MobiDB-lite"/>
    </source>
</evidence>
<dbReference type="PANTHER" id="PTHR47074">
    <property type="entry name" value="BNAC02G40300D PROTEIN"/>
    <property type="match status" value="1"/>
</dbReference>
<organism evidence="3 4">
    <name type="scientific">Sesamum alatum</name>
    <dbReference type="NCBI Taxonomy" id="300844"/>
    <lineage>
        <taxon>Eukaryota</taxon>
        <taxon>Viridiplantae</taxon>
        <taxon>Streptophyta</taxon>
        <taxon>Embryophyta</taxon>
        <taxon>Tracheophyta</taxon>
        <taxon>Spermatophyta</taxon>
        <taxon>Magnoliopsida</taxon>
        <taxon>eudicotyledons</taxon>
        <taxon>Gunneridae</taxon>
        <taxon>Pentapetalae</taxon>
        <taxon>asterids</taxon>
        <taxon>lamiids</taxon>
        <taxon>Lamiales</taxon>
        <taxon>Pedaliaceae</taxon>
        <taxon>Sesamum</taxon>
    </lineage>
</organism>
<name>A0AAE2CU91_9LAMI</name>
<accession>A0AAE2CU91</accession>
<dbReference type="Gene3D" id="3.30.420.10">
    <property type="entry name" value="Ribonuclease H-like superfamily/Ribonuclease H"/>
    <property type="match status" value="1"/>
</dbReference>
<dbReference type="InterPro" id="IPR012337">
    <property type="entry name" value="RNaseH-like_sf"/>
</dbReference>
<comment type="caution">
    <text evidence="3">The sequence shown here is derived from an EMBL/GenBank/DDBJ whole genome shotgun (WGS) entry which is preliminary data.</text>
</comment>
<feature type="region of interest" description="Disordered" evidence="1">
    <location>
        <begin position="75"/>
        <end position="96"/>
    </location>
</feature>
<feature type="compositionally biased region" description="Polar residues" evidence="1">
    <location>
        <begin position="225"/>
        <end position="239"/>
    </location>
</feature>
<dbReference type="Pfam" id="PF13456">
    <property type="entry name" value="RVT_3"/>
    <property type="match status" value="1"/>
</dbReference>
<gene>
    <name evidence="3" type="ORF">Salat_0630100</name>
</gene>
<evidence type="ECO:0000259" key="2">
    <source>
        <dbReference type="Pfam" id="PF13456"/>
    </source>
</evidence>
<dbReference type="InterPro" id="IPR044730">
    <property type="entry name" value="RNase_H-like_dom_plant"/>
</dbReference>
<feature type="domain" description="RNase H type-1" evidence="2">
    <location>
        <begin position="506"/>
        <end position="616"/>
    </location>
</feature>
<feature type="compositionally biased region" description="Polar residues" evidence="1">
    <location>
        <begin position="116"/>
        <end position="131"/>
    </location>
</feature>
<dbReference type="EMBL" id="JACGWO010000002">
    <property type="protein sequence ID" value="KAK4434673.1"/>
    <property type="molecule type" value="Genomic_DNA"/>
</dbReference>